<keyword evidence="4 7" id="KW-0732">Signal</keyword>
<evidence type="ECO:0000256" key="7">
    <source>
        <dbReference type="RuleBase" id="RU361209"/>
    </source>
</evidence>
<evidence type="ECO:0000256" key="2">
    <source>
        <dbReference type="ARBA" id="ARBA00007528"/>
    </source>
</evidence>
<organism evidence="9 10">
    <name type="scientific">Kluyveromyces marxianus</name>
    <name type="common">Yeast</name>
    <name type="synonym">Candida kefyr</name>
    <dbReference type="NCBI Taxonomy" id="4911"/>
    <lineage>
        <taxon>Eukaryota</taxon>
        <taxon>Fungi</taxon>
        <taxon>Dikarya</taxon>
        <taxon>Ascomycota</taxon>
        <taxon>Saccharomycotina</taxon>
        <taxon>Saccharomycetes</taxon>
        <taxon>Saccharomycetales</taxon>
        <taxon>Saccharomycetaceae</taxon>
        <taxon>Kluyveromyces</taxon>
    </lineage>
</organism>
<comment type="subcellular location">
    <subcellularLocation>
        <location evidence="7">Cell membrane</location>
        <topology evidence="7">Lipid-anchor</topology>
        <topology evidence="7">GPI-anchor</topology>
    </subcellularLocation>
    <subcellularLocation>
        <location evidence="1">Membrane</location>
        <topology evidence="1">Lipid-anchor</topology>
        <topology evidence="1">GPI-anchor</topology>
    </subcellularLocation>
</comment>
<evidence type="ECO:0000313" key="9">
    <source>
        <dbReference type="EMBL" id="QGN16154.1"/>
    </source>
</evidence>
<dbReference type="InterPro" id="IPR004886">
    <property type="entry name" value="Glucanosyltransferase"/>
</dbReference>
<keyword evidence="10" id="KW-1185">Reference proteome</keyword>
<keyword evidence="6" id="KW-0961">Cell wall biogenesis/degradation</keyword>
<accession>A0ABX6EZ54</accession>
<evidence type="ECO:0000256" key="1">
    <source>
        <dbReference type="ARBA" id="ARBA00004589"/>
    </source>
</evidence>
<sequence>MYSVILLLMTIGVVNVLADIHPIEIRGKHFYDTVTNEPFFIRGIDYQPGGSSDVAEDRDPLSDVSVCSRDIPLFQDLGINAVRVYSLNPDLNHDKCMTMLASAGIYLILDVNSPLTNQHLNRYEPWTTYNPTYLEHVFKLMGQFMTYNNTFGFIAGNEIVNDKRSAERSPPYIRQLVSDMKGFIAAHSPRTIPVGYSAADDLKYRVSLSKYLECEDKDAHDSSVDFYGVNSYQWCGDQDFQSSGYDKLVEAYKDYSKPVFFSEFGCNEVTPRKFGEIPTLYSDKMYHTFSGGLVYEFTQEINNYGLVSVNEETDDVYLLEDFEALKEQYKQTPHPRAADLKLVQDQVKSRIMSNSPSCANKYTNLDITAKVVPKLATEFIRRGVKCNKGKYVDLEKSDLVSNSKYFDAKGNQLSKVPKMSVVNDINSVKLKEPEKKASNSATGIKASKSNIIIGCIMVFGVVLDMFSIVFV</sequence>
<name>A0ABX6EZ54_KLUMA</name>
<keyword evidence="5" id="KW-0325">Glycoprotein</keyword>
<protein>
    <recommendedName>
        <fullName evidence="7">1,3-beta-glucanosyltransferase</fullName>
        <ecNumber evidence="7">2.4.1.-</ecNumber>
    </recommendedName>
</protein>
<dbReference type="Proteomes" id="UP000422736">
    <property type="component" value="Chromosome 4"/>
</dbReference>
<feature type="transmembrane region" description="Helical" evidence="8">
    <location>
        <begin position="451"/>
        <end position="470"/>
    </location>
</feature>
<feature type="signal peptide" evidence="7">
    <location>
        <begin position="1"/>
        <end position="18"/>
    </location>
</feature>
<dbReference type="EMBL" id="CP015057">
    <property type="protein sequence ID" value="QGN16154.1"/>
    <property type="molecule type" value="Genomic_DNA"/>
</dbReference>
<feature type="chain" id="PRO_5045010372" description="1,3-beta-glucanosyltransferase" evidence="7">
    <location>
        <begin position="19"/>
        <end position="471"/>
    </location>
</feature>
<evidence type="ECO:0000256" key="3">
    <source>
        <dbReference type="ARBA" id="ARBA00022622"/>
    </source>
</evidence>
<comment type="function">
    <text evidence="7">Splits internally a 1,3-beta-glucan molecule and transfers the newly generated reducing end (the donor) to the non-reducing end of another 1,3-beta-glucan molecule (the acceptor) forming a 1,3-beta linkage, resulting in the elongation of 1,3-beta-glucan chains in the cell wall.</text>
</comment>
<keyword evidence="7" id="KW-0449">Lipoprotein</keyword>
<keyword evidence="7" id="KW-0808">Transferase</keyword>
<comment type="similarity">
    <text evidence="2 7">Belongs to the glycosyl hydrolase 72 family.</text>
</comment>
<dbReference type="SUPFAM" id="SSF51445">
    <property type="entry name" value="(Trans)glycosidases"/>
    <property type="match status" value="1"/>
</dbReference>
<dbReference type="InterPro" id="IPR017853">
    <property type="entry name" value="GH"/>
</dbReference>
<dbReference type="EC" id="2.4.1.-" evidence="7"/>
<gene>
    <name evidence="9" type="primary">GAS4</name>
    <name evidence="9" type="ORF">FIM1_2855</name>
</gene>
<keyword evidence="8" id="KW-1133">Transmembrane helix</keyword>
<dbReference type="Pfam" id="PF03198">
    <property type="entry name" value="Glyco_hydro_72"/>
    <property type="match status" value="1"/>
</dbReference>
<dbReference type="PANTHER" id="PTHR31468:SF14">
    <property type="entry name" value="1,3-BETA-GLUCANOSYLTRANSFERASE GAS4"/>
    <property type="match status" value="1"/>
</dbReference>
<dbReference type="PANTHER" id="PTHR31468">
    <property type="entry name" value="1,3-BETA-GLUCANOSYLTRANSFERASE GAS1"/>
    <property type="match status" value="1"/>
</dbReference>
<reference evidence="9 10" key="1">
    <citation type="submission" date="2016-03" db="EMBL/GenBank/DDBJ databases">
        <title>How can Kluyveromyces marxianus grow so fast - potential evolutionary course in Saccharomyces Complex revealed by comparative genomics.</title>
        <authorList>
            <person name="Mo W."/>
            <person name="Lu W."/>
            <person name="Yang X."/>
            <person name="Qi J."/>
            <person name="Lv H."/>
        </authorList>
    </citation>
    <scope>NUCLEOTIDE SEQUENCE [LARGE SCALE GENOMIC DNA]</scope>
    <source>
        <strain evidence="9 10">FIM1</strain>
    </source>
</reference>
<evidence type="ECO:0000313" key="10">
    <source>
        <dbReference type="Proteomes" id="UP000422736"/>
    </source>
</evidence>
<keyword evidence="7 8" id="KW-0472">Membrane</keyword>
<evidence type="ECO:0000256" key="5">
    <source>
        <dbReference type="ARBA" id="ARBA00023180"/>
    </source>
</evidence>
<proteinExistence type="inferred from homology"/>
<evidence type="ECO:0000256" key="6">
    <source>
        <dbReference type="ARBA" id="ARBA00023316"/>
    </source>
</evidence>
<evidence type="ECO:0000256" key="8">
    <source>
        <dbReference type="SAM" id="Phobius"/>
    </source>
</evidence>
<dbReference type="Gene3D" id="3.20.20.80">
    <property type="entry name" value="Glycosidases"/>
    <property type="match status" value="1"/>
</dbReference>
<keyword evidence="8" id="KW-0812">Transmembrane</keyword>
<evidence type="ECO:0000256" key="4">
    <source>
        <dbReference type="ARBA" id="ARBA00022729"/>
    </source>
</evidence>
<keyword evidence="3 7" id="KW-0336">GPI-anchor</keyword>